<comment type="caution">
    <text evidence="2">The sequence shown here is derived from an EMBL/GenBank/DDBJ whole genome shotgun (WGS) entry which is preliminary data.</text>
</comment>
<name>A0A397TL74_9GLOM</name>
<keyword evidence="3" id="KW-1185">Reference proteome</keyword>
<dbReference type="AlphaFoldDB" id="A0A397TL74"/>
<reference evidence="2 3" key="1">
    <citation type="submission" date="2018-06" db="EMBL/GenBank/DDBJ databases">
        <title>Comparative genomics reveals the genomic features of Rhizophagus irregularis, R. cerebriforme, R. diaphanum and Gigaspora rosea, and their symbiotic lifestyle signature.</title>
        <authorList>
            <person name="Morin E."/>
            <person name="San Clemente H."/>
            <person name="Chen E.C.H."/>
            <person name="De La Providencia I."/>
            <person name="Hainaut M."/>
            <person name="Kuo A."/>
            <person name="Kohler A."/>
            <person name="Murat C."/>
            <person name="Tang N."/>
            <person name="Roy S."/>
            <person name="Loubradou J."/>
            <person name="Henrissat B."/>
            <person name="Grigoriev I.V."/>
            <person name="Corradi N."/>
            <person name="Roux C."/>
            <person name="Martin F.M."/>
        </authorList>
    </citation>
    <scope>NUCLEOTIDE SEQUENCE [LARGE SCALE GENOMIC DNA]</scope>
    <source>
        <strain evidence="2 3">DAOM 227022</strain>
    </source>
</reference>
<feature type="compositionally biased region" description="Basic and acidic residues" evidence="1">
    <location>
        <begin position="68"/>
        <end position="85"/>
    </location>
</feature>
<dbReference type="Proteomes" id="UP000265703">
    <property type="component" value="Unassembled WGS sequence"/>
</dbReference>
<evidence type="ECO:0000256" key="1">
    <source>
        <dbReference type="SAM" id="MobiDB-lite"/>
    </source>
</evidence>
<feature type="region of interest" description="Disordered" evidence="1">
    <location>
        <begin position="41"/>
        <end position="85"/>
    </location>
</feature>
<sequence length="85" mass="9897">MSTNISSLEIIAAEKSAATDNIMKSKNNELINGNTYEIFNNEGDDFNDMNESYSNSEYDNNYEYNFNDDYKEESKDKKPEKRQSQ</sequence>
<protein>
    <submittedName>
        <fullName evidence="2">Uncharacterized protein</fullName>
    </submittedName>
</protein>
<proteinExistence type="predicted"/>
<gene>
    <name evidence="2" type="ORF">C1645_813716</name>
</gene>
<evidence type="ECO:0000313" key="2">
    <source>
        <dbReference type="EMBL" id="RIA97666.1"/>
    </source>
</evidence>
<organism evidence="2 3">
    <name type="scientific">Glomus cerebriforme</name>
    <dbReference type="NCBI Taxonomy" id="658196"/>
    <lineage>
        <taxon>Eukaryota</taxon>
        <taxon>Fungi</taxon>
        <taxon>Fungi incertae sedis</taxon>
        <taxon>Mucoromycota</taxon>
        <taxon>Glomeromycotina</taxon>
        <taxon>Glomeromycetes</taxon>
        <taxon>Glomerales</taxon>
        <taxon>Glomeraceae</taxon>
        <taxon>Glomus</taxon>
    </lineage>
</organism>
<accession>A0A397TL74</accession>
<feature type="compositionally biased region" description="Low complexity" evidence="1">
    <location>
        <begin position="50"/>
        <end position="67"/>
    </location>
</feature>
<evidence type="ECO:0000313" key="3">
    <source>
        <dbReference type="Proteomes" id="UP000265703"/>
    </source>
</evidence>
<dbReference type="EMBL" id="QKYT01000026">
    <property type="protein sequence ID" value="RIA97666.1"/>
    <property type="molecule type" value="Genomic_DNA"/>
</dbReference>